<dbReference type="OrthoDB" id="9798693at2"/>
<dbReference type="Proteomes" id="UP000266693">
    <property type="component" value="Unassembled WGS sequence"/>
</dbReference>
<dbReference type="AlphaFoldDB" id="A0A396RRW4"/>
<name>A0A396RRW4_9SPHN</name>
<dbReference type="InterPro" id="IPR014567">
    <property type="entry name" value="UCP031900"/>
</dbReference>
<dbReference type="RefSeq" id="WP_118862293.1">
    <property type="nucleotide sequence ID" value="NZ_QWLV01000001.1"/>
</dbReference>
<organism evidence="2 3">
    <name type="scientific">Sphingomonas gilva</name>
    <dbReference type="NCBI Taxonomy" id="2305907"/>
    <lineage>
        <taxon>Bacteria</taxon>
        <taxon>Pseudomonadati</taxon>
        <taxon>Pseudomonadota</taxon>
        <taxon>Alphaproteobacteria</taxon>
        <taxon>Sphingomonadales</taxon>
        <taxon>Sphingomonadaceae</taxon>
        <taxon>Sphingomonas</taxon>
    </lineage>
</organism>
<dbReference type="Pfam" id="PF13449">
    <property type="entry name" value="Phytase-like"/>
    <property type="match status" value="1"/>
</dbReference>
<dbReference type="EMBL" id="QWLV01000001">
    <property type="protein sequence ID" value="RHW18786.1"/>
    <property type="molecule type" value="Genomic_DNA"/>
</dbReference>
<sequence>MRRVLLLLLFLMLLGPGWSRTERLDLLHAGPAAIRAERVALDPDDPARRRLGRLTYLGGVSLDSPDPAFGGFSALHVAGDRFVMLSDGGGVARFRMDGAGRVSDAHFADLPGGPGGSWDKRDRDAEALAVDPATGRIWVAFERWNAIWRYAPGFARAEGQVRPAEMAGWSFNGGPESLARRADGSFVVLSESHFAADGSGSSGRVFLGDPVAGARSYGFRLRAPKGWLASDAAELPDGRLLVLLRRFALAERGFANKLLLVERGAIRPGAVVRGRVIATLRRPLIHDNFEGLAISEEQGRTIVWLLSDDNQLFLQRTLLLKFAFDE</sequence>
<accession>A0A396RRW4</accession>
<dbReference type="InterPro" id="IPR027372">
    <property type="entry name" value="Phytase-like_dom"/>
</dbReference>
<dbReference type="SUPFAM" id="SSF50956">
    <property type="entry name" value="Thermostable phytase (3-phytase)"/>
    <property type="match status" value="1"/>
</dbReference>
<evidence type="ECO:0000313" key="2">
    <source>
        <dbReference type="EMBL" id="RHW18786.1"/>
    </source>
</evidence>
<feature type="domain" description="Phytase-like" evidence="1">
    <location>
        <begin position="68"/>
        <end position="310"/>
    </location>
</feature>
<gene>
    <name evidence="2" type="ORF">D1610_01100</name>
</gene>
<comment type="caution">
    <text evidence="2">The sequence shown here is derived from an EMBL/GenBank/DDBJ whole genome shotgun (WGS) entry which is preliminary data.</text>
</comment>
<proteinExistence type="predicted"/>
<reference evidence="2 3" key="1">
    <citation type="submission" date="2018-08" db="EMBL/GenBank/DDBJ databases">
        <title>The multiple taxonomic identification of Sphingomonas gilva.</title>
        <authorList>
            <person name="Zhu D."/>
            <person name="Zheng S."/>
        </authorList>
    </citation>
    <scope>NUCLEOTIDE SEQUENCE [LARGE SCALE GENOMIC DNA]</scope>
    <source>
        <strain evidence="2 3">ZDH117</strain>
    </source>
</reference>
<evidence type="ECO:0000313" key="3">
    <source>
        <dbReference type="Proteomes" id="UP000266693"/>
    </source>
</evidence>
<protein>
    <submittedName>
        <fullName evidence="2">Esterase-like activity of phytase family protein</fullName>
    </submittedName>
</protein>
<dbReference type="PIRSF" id="PIRSF031900">
    <property type="entry name" value="UCP031900"/>
    <property type="match status" value="1"/>
</dbReference>
<evidence type="ECO:0000259" key="1">
    <source>
        <dbReference type="Pfam" id="PF13449"/>
    </source>
</evidence>
<keyword evidence="3" id="KW-1185">Reference proteome</keyword>